<evidence type="ECO:0000313" key="6">
    <source>
        <dbReference type="EMBL" id="MBB5916053.1"/>
    </source>
</evidence>
<accession>A0A7W9UK10</accession>
<protein>
    <submittedName>
        <fullName evidence="6">Release factor glutamine methyltransferase</fullName>
        <ecNumber evidence="6">2.1.1.297</ecNumber>
    </submittedName>
</protein>
<sequence length="219" mass="23895">MMLFRAPGVYRPQADTELLMRAVAAASIPREPRVLDVCTGTGVLALHARRLGAKTVTAVDISRAALLSAWLNSRARGQRVELLRGDFTRMTWPRPFDVVVANPPYVPGPSVTPPRRARDRAWEAGPDGRAVLDPLCEMLPGLLADHGTALIVHSGMCGPDRTLHQLRDGGLKAAVVARETTAYGPVLRRRARWLEAAGHAAPHHNHEELVVIRADRPTT</sequence>
<dbReference type="PANTHER" id="PTHR45875:SF1">
    <property type="entry name" value="METHYLTRANSFERASE N6AMT1"/>
    <property type="match status" value="1"/>
</dbReference>
<dbReference type="CDD" id="cd02440">
    <property type="entry name" value="AdoMet_MTases"/>
    <property type="match status" value="1"/>
</dbReference>
<evidence type="ECO:0000259" key="5">
    <source>
        <dbReference type="Pfam" id="PF05175"/>
    </source>
</evidence>
<dbReference type="Gene3D" id="3.40.50.150">
    <property type="entry name" value="Vaccinia Virus protein VP39"/>
    <property type="match status" value="1"/>
</dbReference>
<dbReference type="EMBL" id="JACHIT010000002">
    <property type="protein sequence ID" value="MBB5916053.1"/>
    <property type="molecule type" value="Genomic_DNA"/>
</dbReference>
<dbReference type="GO" id="GO:0035657">
    <property type="term" value="C:eRF1 methyltransferase complex"/>
    <property type="evidence" value="ECO:0007669"/>
    <property type="project" value="TreeGrafter"/>
</dbReference>
<keyword evidence="3 6" id="KW-0808">Transferase</keyword>
<dbReference type="EC" id="2.1.1.297" evidence="6"/>
<dbReference type="InterPro" id="IPR029063">
    <property type="entry name" value="SAM-dependent_MTases_sf"/>
</dbReference>
<dbReference type="Proteomes" id="UP000540412">
    <property type="component" value="Unassembled WGS sequence"/>
</dbReference>
<reference evidence="6 7" key="1">
    <citation type="submission" date="2020-08" db="EMBL/GenBank/DDBJ databases">
        <title>Sequencing the genomes of 1000 actinobacteria strains.</title>
        <authorList>
            <person name="Klenk H.-P."/>
        </authorList>
    </citation>
    <scope>NUCLEOTIDE SEQUENCE [LARGE SCALE GENOMIC DNA]</scope>
    <source>
        <strain evidence="6 7">DSM 43582</strain>
    </source>
</reference>
<dbReference type="SUPFAM" id="SSF53335">
    <property type="entry name" value="S-adenosyl-L-methionine-dependent methyltransferases"/>
    <property type="match status" value="1"/>
</dbReference>
<evidence type="ECO:0000313" key="7">
    <source>
        <dbReference type="Proteomes" id="UP000540412"/>
    </source>
</evidence>
<name>A0A7W9UK10_9NOCA</name>
<comment type="similarity">
    <text evidence="1">Belongs to the eukaryotic/archaeal PrmC-related family.</text>
</comment>
<dbReference type="AlphaFoldDB" id="A0A7W9UK10"/>
<keyword evidence="2 6" id="KW-0489">Methyltransferase</keyword>
<dbReference type="PROSITE" id="PS00092">
    <property type="entry name" value="N6_MTASE"/>
    <property type="match status" value="1"/>
</dbReference>
<dbReference type="Pfam" id="PF05175">
    <property type="entry name" value="MTS"/>
    <property type="match status" value="1"/>
</dbReference>
<dbReference type="InterPro" id="IPR052190">
    <property type="entry name" value="Euk-Arch_PrmC-MTase"/>
</dbReference>
<evidence type="ECO:0000256" key="1">
    <source>
        <dbReference type="ARBA" id="ARBA00006149"/>
    </source>
</evidence>
<dbReference type="InterPro" id="IPR007848">
    <property type="entry name" value="Small_mtfrase_dom"/>
</dbReference>
<organism evidence="6 7">
    <name type="scientific">Nocardia transvalensis</name>
    <dbReference type="NCBI Taxonomy" id="37333"/>
    <lineage>
        <taxon>Bacteria</taxon>
        <taxon>Bacillati</taxon>
        <taxon>Actinomycetota</taxon>
        <taxon>Actinomycetes</taxon>
        <taxon>Mycobacteriales</taxon>
        <taxon>Nocardiaceae</taxon>
        <taxon>Nocardia</taxon>
    </lineage>
</organism>
<dbReference type="GO" id="GO:0003676">
    <property type="term" value="F:nucleic acid binding"/>
    <property type="evidence" value="ECO:0007669"/>
    <property type="project" value="InterPro"/>
</dbReference>
<dbReference type="RefSeq" id="WP_040748614.1">
    <property type="nucleotide sequence ID" value="NZ_JACHIT010000002.1"/>
</dbReference>
<proteinExistence type="inferred from homology"/>
<evidence type="ECO:0000256" key="2">
    <source>
        <dbReference type="ARBA" id="ARBA00022603"/>
    </source>
</evidence>
<evidence type="ECO:0000256" key="4">
    <source>
        <dbReference type="ARBA" id="ARBA00022691"/>
    </source>
</evidence>
<comment type="caution">
    <text evidence="6">The sequence shown here is derived from an EMBL/GenBank/DDBJ whole genome shotgun (WGS) entry which is preliminary data.</text>
</comment>
<feature type="domain" description="Methyltransferase small" evidence="5">
    <location>
        <begin position="15"/>
        <end position="108"/>
    </location>
</feature>
<dbReference type="PANTHER" id="PTHR45875">
    <property type="entry name" value="METHYLTRANSFERASE N6AMT1"/>
    <property type="match status" value="1"/>
</dbReference>
<gene>
    <name evidence="6" type="ORF">BJY24_004965</name>
</gene>
<keyword evidence="7" id="KW-1185">Reference proteome</keyword>
<evidence type="ECO:0000256" key="3">
    <source>
        <dbReference type="ARBA" id="ARBA00022679"/>
    </source>
</evidence>
<dbReference type="GO" id="GO:0102559">
    <property type="term" value="F:peptide chain release factor N(5)-glutamine methyltransferase activity"/>
    <property type="evidence" value="ECO:0007669"/>
    <property type="project" value="UniProtKB-EC"/>
</dbReference>
<dbReference type="InterPro" id="IPR002052">
    <property type="entry name" value="DNA_methylase_N6_adenine_CS"/>
</dbReference>
<dbReference type="GO" id="GO:0032259">
    <property type="term" value="P:methylation"/>
    <property type="evidence" value="ECO:0007669"/>
    <property type="project" value="UniProtKB-KW"/>
</dbReference>
<keyword evidence="4" id="KW-0949">S-adenosyl-L-methionine</keyword>